<reference evidence="1" key="2">
    <citation type="submission" date="2021-04" db="EMBL/GenBank/DDBJ databases">
        <authorList>
            <person name="Gilroy R."/>
        </authorList>
    </citation>
    <scope>NUCLEOTIDE SEQUENCE</scope>
    <source>
        <strain evidence="1">5933</strain>
    </source>
</reference>
<comment type="caution">
    <text evidence="1">The sequence shown here is derived from an EMBL/GenBank/DDBJ whole genome shotgun (WGS) entry which is preliminary data.</text>
</comment>
<protein>
    <submittedName>
        <fullName evidence="1">Uncharacterized protein</fullName>
    </submittedName>
</protein>
<evidence type="ECO:0000313" key="1">
    <source>
        <dbReference type="EMBL" id="HJC72934.1"/>
    </source>
</evidence>
<sequence length="68" mass="7718">WLTCESFPCLFIKADIKRFVKHQPTEKTGEVLFLLTRTLKKPTSDVTASDGHHSCKALARLKCRVMGK</sequence>
<gene>
    <name evidence="1" type="ORF">H9698_09120</name>
</gene>
<organism evidence="1 2">
    <name type="scientific">Candidatus Ruthenibacterium merdavium</name>
    <dbReference type="NCBI Taxonomy" id="2838752"/>
    <lineage>
        <taxon>Bacteria</taxon>
        <taxon>Bacillati</taxon>
        <taxon>Bacillota</taxon>
        <taxon>Clostridia</taxon>
        <taxon>Eubacteriales</taxon>
        <taxon>Oscillospiraceae</taxon>
        <taxon>Ruthenibacterium</taxon>
    </lineage>
</organism>
<evidence type="ECO:0000313" key="2">
    <source>
        <dbReference type="Proteomes" id="UP000823918"/>
    </source>
</evidence>
<feature type="non-terminal residue" evidence="1">
    <location>
        <position position="1"/>
    </location>
</feature>
<dbReference type="Proteomes" id="UP000823918">
    <property type="component" value="Unassembled WGS sequence"/>
</dbReference>
<reference evidence="1" key="1">
    <citation type="journal article" date="2021" name="PeerJ">
        <title>Extensive microbial diversity within the chicken gut microbiome revealed by metagenomics and culture.</title>
        <authorList>
            <person name="Gilroy R."/>
            <person name="Ravi A."/>
            <person name="Getino M."/>
            <person name="Pursley I."/>
            <person name="Horton D.L."/>
            <person name="Alikhan N.F."/>
            <person name="Baker D."/>
            <person name="Gharbi K."/>
            <person name="Hall N."/>
            <person name="Watson M."/>
            <person name="Adriaenssens E.M."/>
            <person name="Foster-Nyarko E."/>
            <person name="Jarju S."/>
            <person name="Secka A."/>
            <person name="Antonio M."/>
            <person name="Oren A."/>
            <person name="Chaudhuri R.R."/>
            <person name="La Ragione R."/>
            <person name="Hildebrand F."/>
            <person name="Pallen M.J."/>
        </authorList>
    </citation>
    <scope>NUCLEOTIDE SEQUENCE</scope>
    <source>
        <strain evidence="1">5933</strain>
    </source>
</reference>
<proteinExistence type="predicted"/>
<name>A0A9D2Q6L7_9FIRM</name>
<accession>A0A9D2Q6L7</accession>
<dbReference type="AlphaFoldDB" id="A0A9D2Q6L7"/>
<dbReference type="EMBL" id="DWWA01000048">
    <property type="protein sequence ID" value="HJC72934.1"/>
    <property type="molecule type" value="Genomic_DNA"/>
</dbReference>